<dbReference type="GO" id="GO:0003677">
    <property type="term" value="F:DNA binding"/>
    <property type="evidence" value="ECO:0007669"/>
    <property type="project" value="InterPro"/>
</dbReference>
<dbReference type="RefSeq" id="WP_038498944.1">
    <property type="nucleotide sequence ID" value="NZ_CP009238.1"/>
</dbReference>
<dbReference type="AlphaFoldDB" id="A0A077DC15"/>
<dbReference type="OrthoDB" id="5468824at2"/>
<dbReference type="KEGG" id="bpsi:IX83_02875"/>
<dbReference type="STRING" id="1072685.IX83_02875"/>
<sequence>MIKQLYPLPDVGLRKQKTKSGIYLYKRGKCYRDENKKVKRTNDTLIGKLDEETGFLIPNKNYFVIFDKPMPKTHKLSNEYSTGYVSCYMNIFRQLGISDILLNIFGDEAELISHLAGYMVPEGNVMEGFKDWAQDHRIPERFQKNSQRLSEFFEGIMPVDIEEFKNKWSNSKCFNSAFYAYDVTSISSYSENIDELELGYNRDKELLRQINLSVLLDRNVHLPLLYDWYSGSLNDKTYLPYAIEMMQDTIDKKISLVMDQGFHRSETFKDLERRGIEFLTLLPSNLKTYDDLIDKCNAIGFKHVDRLSNPQKRAKTLDITLQGLKLKAHVIKDQDLFNQQLVSFYNDLDRKEQELKLLQKTKKLVRPGLTALFNVTQSKDLDLAYEPNNEAIDLAISRLGFIVLITNHPSLDAETALHVYRKKGLIEKAFDNLKNGLDFSRLRVHSGDRVEGKLFIGFIALILRMHMIHCLSSHELTKNIGLKRSIKELKKINTYKGKLRSTTAPLTKMQKNILTALNITL</sequence>
<dbReference type="InterPro" id="IPR012337">
    <property type="entry name" value="RNaseH-like_sf"/>
</dbReference>
<gene>
    <name evidence="2" type="ORF">IX83_02875</name>
</gene>
<name>A0A077DC15_9BURK</name>
<feature type="domain" description="Transposase IS4-like" evidence="1">
    <location>
        <begin position="182"/>
        <end position="463"/>
    </location>
</feature>
<organism evidence="2 3">
    <name type="scientific">Basilea psittacipulmonis DSM 24701</name>
    <dbReference type="NCBI Taxonomy" id="1072685"/>
    <lineage>
        <taxon>Bacteria</taxon>
        <taxon>Pseudomonadati</taxon>
        <taxon>Pseudomonadota</taxon>
        <taxon>Betaproteobacteria</taxon>
        <taxon>Burkholderiales</taxon>
        <taxon>Alcaligenaceae</taxon>
        <taxon>Basilea</taxon>
    </lineage>
</organism>
<evidence type="ECO:0000313" key="2">
    <source>
        <dbReference type="EMBL" id="AIL32395.1"/>
    </source>
</evidence>
<proteinExistence type="predicted"/>
<dbReference type="GO" id="GO:0004803">
    <property type="term" value="F:transposase activity"/>
    <property type="evidence" value="ECO:0007669"/>
    <property type="project" value="InterPro"/>
</dbReference>
<dbReference type="HOGENOM" id="CLU_031289_3_0_4"/>
<accession>A0A077DC15</accession>
<dbReference type="Proteomes" id="UP000028945">
    <property type="component" value="Chromosome"/>
</dbReference>
<dbReference type="PANTHER" id="PTHR34614:SF2">
    <property type="entry name" value="TRANSPOSASE IS4-LIKE DOMAIN-CONTAINING PROTEIN"/>
    <property type="match status" value="1"/>
</dbReference>
<reference evidence="2 3" key="1">
    <citation type="journal article" date="2014" name="BMC Genomics">
        <title>A genomic perspective on a new bacterial genus and species from the Alcaligenaceae family, Basilea psittacipulmonis.</title>
        <authorList>
            <person name="Whiteson K.L."/>
            <person name="Hernandez D."/>
            <person name="Lazarevic V."/>
            <person name="Gaia N."/>
            <person name="Farinelli L."/>
            <person name="Francois P."/>
            <person name="Pilo P."/>
            <person name="Frey J."/>
            <person name="Schrenzel J."/>
        </authorList>
    </citation>
    <scope>NUCLEOTIDE SEQUENCE [LARGE SCALE GENOMIC DNA]</scope>
    <source>
        <strain evidence="2 3">DSM 24701</strain>
    </source>
</reference>
<dbReference type="Pfam" id="PF01609">
    <property type="entry name" value="DDE_Tnp_1"/>
    <property type="match status" value="1"/>
</dbReference>
<dbReference type="PANTHER" id="PTHR34614">
    <property type="match status" value="1"/>
</dbReference>
<dbReference type="EMBL" id="CP009238">
    <property type="protein sequence ID" value="AIL32395.1"/>
    <property type="molecule type" value="Genomic_DNA"/>
</dbReference>
<evidence type="ECO:0000259" key="1">
    <source>
        <dbReference type="Pfam" id="PF01609"/>
    </source>
</evidence>
<dbReference type="SUPFAM" id="SSF53098">
    <property type="entry name" value="Ribonuclease H-like"/>
    <property type="match status" value="1"/>
</dbReference>
<evidence type="ECO:0000313" key="3">
    <source>
        <dbReference type="Proteomes" id="UP000028945"/>
    </source>
</evidence>
<dbReference type="eggNOG" id="COG5421">
    <property type="taxonomic scope" value="Bacteria"/>
</dbReference>
<protein>
    <recommendedName>
        <fullName evidence="1">Transposase IS4-like domain-containing protein</fullName>
    </recommendedName>
</protein>
<dbReference type="GO" id="GO:0006313">
    <property type="term" value="P:DNA transposition"/>
    <property type="evidence" value="ECO:0007669"/>
    <property type="project" value="InterPro"/>
</dbReference>
<dbReference type="InterPro" id="IPR002559">
    <property type="entry name" value="Transposase_11"/>
</dbReference>
<keyword evidence="3" id="KW-1185">Reference proteome</keyword>